<accession>A0A2M7XBR8</accession>
<dbReference type="EMBL" id="PFWU01000043">
    <property type="protein sequence ID" value="PJA45347.1"/>
    <property type="molecule type" value="Genomic_DNA"/>
</dbReference>
<proteinExistence type="predicted"/>
<evidence type="ECO:0000313" key="3">
    <source>
        <dbReference type="Proteomes" id="UP000229385"/>
    </source>
</evidence>
<feature type="transmembrane region" description="Helical" evidence="1">
    <location>
        <begin position="15"/>
        <end position="34"/>
    </location>
</feature>
<protein>
    <recommendedName>
        <fullName evidence="4">Type 4 fimbrial biogenesis protein PilX N-terminal domain-containing protein</fullName>
    </recommendedName>
</protein>
<evidence type="ECO:0000256" key="1">
    <source>
        <dbReference type="SAM" id="Phobius"/>
    </source>
</evidence>
<dbReference type="Proteomes" id="UP000229385">
    <property type="component" value="Unassembled WGS sequence"/>
</dbReference>
<dbReference type="AlphaFoldDB" id="A0A2M7XBR8"/>
<organism evidence="2 3">
    <name type="scientific">Candidatus Uhrbacteria bacterium CG_4_9_14_3_um_filter_50_9</name>
    <dbReference type="NCBI Taxonomy" id="1975035"/>
    <lineage>
        <taxon>Bacteria</taxon>
        <taxon>Candidatus Uhriibacteriota</taxon>
    </lineage>
</organism>
<name>A0A2M7XBR8_9BACT</name>
<evidence type="ECO:0008006" key="4">
    <source>
        <dbReference type="Google" id="ProtNLM"/>
    </source>
</evidence>
<keyword evidence="1" id="KW-0812">Transmembrane</keyword>
<keyword evidence="1" id="KW-1133">Transmembrane helix</keyword>
<evidence type="ECO:0000313" key="2">
    <source>
        <dbReference type="EMBL" id="PJA45347.1"/>
    </source>
</evidence>
<keyword evidence="1" id="KW-0472">Membrane</keyword>
<sequence length="135" mass="14661">MFSVHTKFNQTNPQGGYAVIVSVVVIATVLLMLATMSARRVQDASFISLDLGSVTQARALAEGCVQAALLRRSIDSQYVGDEAISVNGSTCTIRPIVGLVIEVEAVAQESVYRLRTTLTSDEPPLIDTWERVDEF</sequence>
<gene>
    <name evidence="2" type="ORF">CO174_03780</name>
</gene>
<reference evidence="3" key="1">
    <citation type="submission" date="2017-09" db="EMBL/GenBank/DDBJ databases">
        <title>Depth-based differentiation of microbial function through sediment-hosted aquifers and enrichment of novel symbionts in the deep terrestrial subsurface.</title>
        <authorList>
            <person name="Probst A.J."/>
            <person name="Ladd B."/>
            <person name="Jarett J.K."/>
            <person name="Geller-Mcgrath D.E."/>
            <person name="Sieber C.M.K."/>
            <person name="Emerson J.B."/>
            <person name="Anantharaman K."/>
            <person name="Thomas B.C."/>
            <person name="Malmstrom R."/>
            <person name="Stieglmeier M."/>
            <person name="Klingl A."/>
            <person name="Woyke T."/>
            <person name="Ryan C.M."/>
            <person name="Banfield J.F."/>
        </authorList>
    </citation>
    <scope>NUCLEOTIDE SEQUENCE [LARGE SCALE GENOMIC DNA]</scope>
</reference>
<comment type="caution">
    <text evidence="2">The sequence shown here is derived from an EMBL/GenBank/DDBJ whole genome shotgun (WGS) entry which is preliminary data.</text>
</comment>